<feature type="domain" description="Reverse transcriptase Ty1/copia-type" evidence="1">
    <location>
        <begin position="15"/>
        <end position="112"/>
    </location>
</feature>
<gene>
    <name evidence="2" type="ORF">VitviT2T_024890</name>
</gene>
<sequence length="113" mass="13221">MIVMQEELNHFEMSEVWELVPRPQNQSVIGTRWVFRNKMNENDIIIRNKARLVAQGFNKKEGIDYEETFAPVARLGAIRMLLAFACSKDFVLYQMDVKSAFLNGFINEEVYVE</sequence>
<proteinExistence type="predicted"/>
<evidence type="ECO:0000313" key="3">
    <source>
        <dbReference type="Proteomes" id="UP001227230"/>
    </source>
</evidence>
<protein>
    <recommendedName>
        <fullName evidence="1">Reverse transcriptase Ty1/copia-type domain-containing protein</fullName>
    </recommendedName>
</protein>
<reference evidence="2 3" key="1">
    <citation type="journal article" date="2023" name="Hortic Res">
        <title>The complete reference genome for grapevine (Vitis vinifera L.) genetics and breeding.</title>
        <authorList>
            <person name="Shi X."/>
            <person name="Cao S."/>
            <person name="Wang X."/>
            <person name="Huang S."/>
            <person name="Wang Y."/>
            <person name="Liu Z."/>
            <person name="Liu W."/>
            <person name="Leng X."/>
            <person name="Peng Y."/>
            <person name="Wang N."/>
            <person name="Wang Y."/>
            <person name="Ma Z."/>
            <person name="Xu X."/>
            <person name="Zhang F."/>
            <person name="Xue H."/>
            <person name="Zhong H."/>
            <person name="Wang Y."/>
            <person name="Zhang K."/>
            <person name="Velt A."/>
            <person name="Avia K."/>
            <person name="Holtgrawe D."/>
            <person name="Grimplet J."/>
            <person name="Matus J.T."/>
            <person name="Ware D."/>
            <person name="Wu X."/>
            <person name="Wang H."/>
            <person name="Liu C."/>
            <person name="Fang Y."/>
            <person name="Rustenholz C."/>
            <person name="Cheng Z."/>
            <person name="Xiao H."/>
            <person name="Zhou Y."/>
        </authorList>
    </citation>
    <scope>NUCLEOTIDE SEQUENCE [LARGE SCALE GENOMIC DNA]</scope>
    <source>
        <strain evidence="3">cv. Pinot noir / PN40024</strain>
        <tissue evidence="2">Leaf</tissue>
    </source>
</reference>
<dbReference type="Pfam" id="PF07727">
    <property type="entry name" value="RVT_2"/>
    <property type="match status" value="1"/>
</dbReference>
<dbReference type="InterPro" id="IPR013103">
    <property type="entry name" value="RVT_2"/>
</dbReference>
<organism evidence="2 3">
    <name type="scientific">Vitis vinifera</name>
    <name type="common">Grape</name>
    <dbReference type="NCBI Taxonomy" id="29760"/>
    <lineage>
        <taxon>Eukaryota</taxon>
        <taxon>Viridiplantae</taxon>
        <taxon>Streptophyta</taxon>
        <taxon>Embryophyta</taxon>
        <taxon>Tracheophyta</taxon>
        <taxon>Spermatophyta</taxon>
        <taxon>Magnoliopsida</taxon>
        <taxon>eudicotyledons</taxon>
        <taxon>Gunneridae</taxon>
        <taxon>Pentapetalae</taxon>
        <taxon>rosids</taxon>
        <taxon>Vitales</taxon>
        <taxon>Vitaceae</taxon>
        <taxon>Viteae</taxon>
        <taxon>Vitis</taxon>
    </lineage>
</organism>
<name>A0ABY9DKA6_VITVI</name>
<evidence type="ECO:0000313" key="2">
    <source>
        <dbReference type="EMBL" id="WKA07020.1"/>
    </source>
</evidence>
<evidence type="ECO:0000259" key="1">
    <source>
        <dbReference type="Pfam" id="PF07727"/>
    </source>
</evidence>
<dbReference type="Proteomes" id="UP001227230">
    <property type="component" value="Chromosome 16"/>
</dbReference>
<keyword evidence="3" id="KW-1185">Reference proteome</keyword>
<accession>A0ABY9DKA6</accession>
<dbReference type="EMBL" id="CP126663">
    <property type="protein sequence ID" value="WKA07020.1"/>
    <property type="molecule type" value="Genomic_DNA"/>
</dbReference>